<dbReference type="InterPro" id="IPR036054">
    <property type="entry name" value="BTG-like_sf"/>
</dbReference>
<dbReference type="SUPFAM" id="SSF160696">
    <property type="entry name" value="BTG domain-like"/>
    <property type="match status" value="1"/>
</dbReference>
<name>A0A401RGQ0_CHIPU</name>
<feature type="region of interest" description="Disordered" evidence="2">
    <location>
        <begin position="101"/>
        <end position="122"/>
    </location>
</feature>
<proteinExistence type="inferred from homology"/>
<evidence type="ECO:0000256" key="1">
    <source>
        <dbReference type="ARBA" id="ARBA00007989"/>
    </source>
</evidence>
<dbReference type="OrthoDB" id="19928at2759"/>
<comment type="similarity">
    <text evidence="1">Belongs to the BTG family.</text>
</comment>
<dbReference type="EMBL" id="BEZZ01001305">
    <property type="protein sequence ID" value="GCC17311.1"/>
    <property type="molecule type" value="Genomic_DNA"/>
</dbReference>
<sequence>MEEEIRAAVMFLVSLVIRQSDLAQDKVKEFGERLTTVLRQKYQGHWYPTNPSKGQAYRDLYQSAAVWPQYPHKLVQYATFYQPVPLVSYYLMPRLDKVLRPPPGLLLSQGQTQRSKIGKRYK</sequence>
<accession>A0A401RGQ0</accession>
<protein>
    <recommendedName>
        <fullName evidence="3">Anti-proliferative protein domain-containing protein</fullName>
    </recommendedName>
</protein>
<dbReference type="PANTHER" id="PTHR22978">
    <property type="entry name" value="B-CELL TRANSLOCATION GENE"/>
    <property type="match status" value="1"/>
</dbReference>
<dbReference type="InterPro" id="IPR033332">
    <property type="entry name" value="BTG"/>
</dbReference>
<dbReference type="PRINTS" id="PR00310">
    <property type="entry name" value="ANTIPRLFBTG1"/>
</dbReference>
<dbReference type="GO" id="GO:0005634">
    <property type="term" value="C:nucleus"/>
    <property type="evidence" value="ECO:0007669"/>
    <property type="project" value="TreeGrafter"/>
</dbReference>
<organism evidence="4 5">
    <name type="scientific">Chiloscyllium punctatum</name>
    <name type="common">Brownbanded bambooshark</name>
    <name type="synonym">Hemiscyllium punctatum</name>
    <dbReference type="NCBI Taxonomy" id="137246"/>
    <lineage>
        <taxon>Eukaryota</taxon>
        <taxon>Metazoa</taxon>
        <taxon>Chordata</taxon>
        <taxon>Craniata</taxon>
        <taxon>Vertebrata</taxon>
        <taxon>Chondrichthyes</taxon>
        <taxon>Elasmobranchii</taxon>
        <taxon>Galeomorphii</taxon>
        <taxon>Galeoidea</taxon>
        <taxon>Orectolobiformes</taxon>
        <taxon>Hemiscylliidae</taxon>
        <taxon>Chiloscyllium</taxon>
    </lineage>
</organism>
<dbReference type="AlphaFoldDB" id="A0A401RGQ0"/>
<reference evidence="4 5" key="1">
    <citation type="journal article" date="2018" name="Nat. Ecol. Evol.">
        <title>Shark genomes provide insights into elasmobranch evolution and the origin of vertebrates.</title>
        <authorList>
            <person name="Hara Y"/>
            <person name="Yamaguchi K"/>
            <person name="Onimaru K"/>
            <person name="Kadota M"/>
            <person name="Koyanagi M"/>
            <person name="Keeley SD"/>
            <person name="Tatsumi K"/>
            <person name="Tanaka K"/>
            <person name="Motone F"/>
            <person name="Kageyama Y"/>
            <person name="Nozu R"/>
            <person name="Adachi N"/>
            <person name="Nishimura O"/>
            <person name="Nakagawa R"/>
            <person name="Tanegashima C"/>
            <person name="Kiyatake I"/>
            <person name="Matsumoto R"/>
            <person name="Murakumo K"/>
            <person name="Nishida K"/>
            <person name="Terakita A"/>
            <person name="Kuratani S"/>
            <person name="Sato K"/>
            <person name="Hyodo S Kuraku.S."/>
        </authorList>
    </citation>
    <scope>NUCLEOTIDE SEQUENCE [LARGE SCALE GENOMIC DNA]</scope>
</reference>
<dbReference type="GO" id="GO:0005737">
    <property type="term" value="C:cytoplasm"/>
    <property type="evidence" value="ECO:0007669"/>
    <property type="project" value="TreeGrafter"/>
</dbReference>
<dbReference type="Pfam" id="PF07742">
    <property type="entry name" value="BTG"/>
    <property type="match status" value="1"/>
</dbReference>
<dbReference type="InterPro" id="IPR002087">
    <property type="entry name" value="Anti_prolifrtn"/>
</dbReference>
<feature type="domain" description="Anti-proliferative protein" evidence="3">
    <location>
        <begin position="1"/>
        <end position="94"/>
    </location>
</feature>
<dbReference type="SMART" id="SM00099">
    <property type="entry name" value="btg1"/>
    <property type="match status" value="1"/>
</dbReference>
<evidence type="ECO:0000313" key="5">
    <source>
        <dbReference type="Proteomes" id="UP000287033"/>
    </source>
</evidence>
<comment type="caution">
    <text evidence="4">The sequence shown here is derived from an EMBL/GenBank/DDBJ whole genome shotgun (WGS) entry which is preliminary data.</text>
</comment>
<evidence type="ECO:0000256" key="2">
    <source>
        <dbReference type="SAM" id="MobiDB-lite"/>
    </source>
</evidence>
<gene>
    <name evidence="4" type="ORF">chiPu_0017522</name>
</gene>
<dbReference type="Proteomes" id="UP000287033">
    <property type="component" value="Unassembled WGS sequence"/>
</dbReference>
<dbReference type="Gene3D" id="3.90.640.90">
    <property type="entry name" value="Anti-proliferative protein, N-terminal domain"/>
    <property type="match status" value="1"/>
</dbReference>
<dbReference type="STRING" id="137246.A0A401RGQ0"/>
<evidence type="ECO:0000313" key="4">
    <source>
        <dbReference type="EMBL" id="GCC17311.1"/>
    </source>
</evidence>
<evidence type="ECO:0000259" key="3">
    <source>
        <dbReference type="SMART" id="SM00099"/>
    </source>
</evidence>
<dbReference type="PANTHER" id="PTHR22978:SF6">
    <property type="entry name" value="PROTEIN BTG3"/>
    <property type="match status" value="1"/>
</dbReference>
<keyword evidence="5" id="KW-1185">Reference proteome</keyword>